<keyword evidence="4" id="KW-1185">Reference proteome</keyword>
<dbReference type="GeneID" id="104730516"/>
<proteinExistence type="predicted"/>
<dbReference type="PANTHER" id="PTHR37610:SF101">
    <property type="entry name" value="(RAPE) HYPOTHETICAL PROTEIN"/>
    <property type="match status" value="1"/>
</dbReference>
<gene>
    <name evidence="5" type="primary">LOC104730516</name>
</gene>
<protein>
    <submittedName>
        <fullName evidence="5">Uncharacterized protein LOC104730516</fullName>
    </submittedName>
</protein>
<dbReference type="InterPro" id="IPR005162">
    <property type="entry name" value="Retrotrans_gag_dom"/>
</dbReference>
<dbReference type="Pfam" id="PF14244">
    <property type="entry name" value="Retrotran_gag_3"/>
    <property type="match status" value="1"/>
</dbReference>
<dbReference type="RefSeq" id="XP_010447993.1">
    <property type="nucleotide sequence ID" value="XM_010449691.2"/>
</dbReference>
<dbReference type="Pfam" id="PF03732">
    <property type="entry name" value="Retrotrans_gag"/>
    <property type="match status" value="1"/>
</dbReference>
<evidence type="ECO:0000313" key="5">
    <source>
        <dbReference type="RefSeq" id="XP_010447993.1"/>
    </source>
</evidence>
<evidence type="ECO:0000256" key="1">
    <source>
        <dbReference type="SAM" id="MobiDB-lite"/>
    </source>
</evidence>
<dbReference type="InterPro" id="IPR029472">
    <property type="entry name" value="Copia-like_N"/>
</dbReference>
<sequence length="350" mass="39550">MNYEEWACGMKTALCSRKKFGFLDGSIARPADGSSDLEDWWTIQALLISWIRMTIDPVLRSNISHRDVAKDLWDHLKKRFSVTNGPRIQQLKAELASCKQRGLTIESYYGKLNRIWDSIAHHRPLRVCKCGKCDCNLNALQEQDREEDKVHDFLSGLDEVFNTVKSTLVSRMPIQPLEEVYNILRQEEDLRNNVKKEDNVADITAYAVHQRGRVSSSVRVDDGTAVCKHYHRSGHSSDSCFAVVGYPEWWGDHRRSRMVQGRGRGNYSGGSSGGRGRNMTYANVVHVPQMPPPERASYVITDKDRDGVSGLDDKQWERLMKLLNAGGTAGASSSHEKVSGPCFEDDDWCG</sequence>
<feature type="domain" description="Retrotransposon Copia-like N-terminal" evidence="3">
    <location>
        <begin position="1"/>
        <end position="31"/>
    </location>
</feature>
<name>A0ABM0UY19_CAMSA</name>
<evidence type="ECO:0000259" key="3">
    <source>
        <dbReference type="Pfam" id="PF14244"/>
    </source>
</evidence>
<organism evidence="4 5">
    <name type="scientific">Camelina sativa</name>
    <name type="common">False flax</name>
    <name type="synonym">Myagrum sativum</name>
    <dbReference type="NCBI Taxonomy" id="90675"/>
    <lineage>
        <taxon>Eukaryota</taxon>
        <taxon>Viridiplantae</taxon>
        <taxon>Streptophyta</taxon>
        <taxon>Embryophyta</taxon>
        <taxon>Tracheophyta</taxon>
        <taxon>Spermatophyta</taxon>
        <taxon>Magnoliopsida</taxon>
        <taxon>eudicotyledons</taxon>
        <taxon>Gunneridae</taxon>
        <taxon>Pentapetalae</taxon>
        <taxon>rosids</taxon>
        <taxon>malvids</taxon>
        <taxon>Brassicales</taxon>
        <taxon>Brassicaceae</taxon>
        <taxon>Camelineae</taxon>
        <taxon>Camelina</taxon>
    </lineage>
</organism>
<reference evidence="5" key="2">
    <citation type="submission" date="2025-08" db="UniProtKB">
        <authorList>
            <consortium name="RefSeq"/>
        </authorList>
    </citation>
    <scope>IDENTIFICATION</scope>
    <source>
        <tissue evidence="5">Leaf</tissue>
    </source>
</reference>
<feature type="region of interest" description="Disordered" evidence="1">
    <location>
        <begin position="327"/>
        <end position="350"/>
    </location>
</feature>
<evidence type="ECO:0000313" key="4">
    <source>
        <dbReference type="Proteomes" id="UP000694864"/>
    </source>
</evidence>
<dbReference type="PANTHER" id="PTHR37610">
    <property type="entry name" value="CCHC-TYPE DOMAIN-CONTAINING PROTEIN"/>
    <property type="match status" value="1"/>
</dbReference>
<dbReference type="Proteomes" id="UP000694864">
    <property type="component" value="Chromosome 12"/>
</dbReference>
<evidence type="ECO:0000259" key="2">
    <source>
        <dbReference type="Pfam" id="PF03732"/>
    </source>
</evidence>
<accession>A0ABM0UY19</accession>
<reference evidence="4" key="1">
    <citation type="journal article" date="2014" name="Nat. Commun.">
        <title>The emerging biofuel crop Camelina sativa retains a highly undifferentiated hexaploid genome structure.</title>
        <authorList>
            <person name="Kagale S."/>
            <person name="Koh C."/>
            <person name="Nixon J."/>
            <person name="Bollina V."/>
            <person name="Clarke W.E."/>
            <person name="Tuteja R."/>
            <person name="Spillane C."/>
            <person name="Robinson S.J."/>
            <person name="Links M.G."/>
            <person name="Clarke C."/>
            <person name="Higgins E.E."/>
            <person name="Huebert T."/>
            <person name="Sharpe A.G."/>
            <person name="Parkin I.A."/>
        </authorList>
    </citation>
    <scope>NUCLEOTIDE SEQUENCE [LARGE SCALE GENOMIC DNA]</scope>
    <source>
        <strain evidence="4">cv. DH55</strain>
    </source>
</reference>
<feature type="domain" description="Retrotransposon gag" evidence="2">
    <location>
        <begin position="65"/>
        <end position="158"/>
    </location>
</feature>